<dbReference type="EMBL" id="JAKCXM010004985">
    <property type="protein sequence ID" value="KAJ0389080.1"/>
    <property type="molecule type" value="Genomic_DNA"/>
</dbReference>
<dbReference type="GO" id="GO:0005829">
    <property type="term" value="C:cytosol"/>
    <property type="evidence" value="ECO:0007669"/>
    <property type="project" value="TreeGrafter"/>
</dbReference>
<evidence type="ECO:0000313" key="1">
    <source>
        <dbReference type="EMBL" id="KAJ0389080.1"/>
    </source>
</evidence>
<organism evidence="1 2">
    <name type="scientific">Pythium insidiosum</name>
    <name type="common">Pythiosis disease agent</name>
    <dbReference type="NCBI Taxonomy" id="114742"/>
    <lineage>
        <taxon>Eukaryota</taxon>
        <taxon>Sar</taxon>
        <taxon>Stramenopiles</taxon>
        <taxon>Oomycota</taxon>
        <taxon>Peronosporomycetes</taxon>
        <taxon>Pythiales</taxon>
        <taxon>Pythiaceae</taxon>
        <taxon>Pythium</taxon>
    </lineage>
</organism>
<proteinExistence type="predicted"/>
<sequence>MPPCDAARRPRSSSAQTYWTPGAQKLAWQAYANVNQQFASVVCDLYEPGDVIWVQDYHLLLMPSYIIRKARNANIGLFLHVPFPSSEVFRTLSARKEILRGMLNADHIGFHLFEYVSGA</sequence>
<dbReference type="PANTHER" id="PTHR10788">
    <property type="entry name" value="TREHALOSE-6-PHOSPHATE SYNTHASE"/>
    <property type="match status" value="1"/>
</dbReference>
<gene>
    <name evidence="1" type="ORF">P43SY_011478</name>
</gene>
<dbReference type="Pfam" id="PF00982">
    <property type="entry name" value="Glyco_transf_20"/>
    <property type="match status" value="1"/>
</dbReference>
<accession>A0AAD5L5I4</accession>
<dbReference type="GO" id="GO:0005992">
    <property type="term" value="P:trehalose biosynthetic process"/>
    <property type="evidence" value="ECO:0007669"/>
    <property type="project" value="InterPro"/>
</dbReference>
<protein>
    <recommendedName>
        <fullName evidence="3">Trehalose-phosphatase</fullName>
    </recommendedName>
</protein>
<keyword evidence="2" id="KW-1185">Reference proteome</keyword>
<dbReference type="Proteomes" id="UP001209570">
    <property type="component" value="Unassembled WGS sequence"/>
</dbReference>
<dbReference type="PANTHER" id="PTHR10788:SF94">
    <property type="entry name" value="ALPHA,ALPHA-TREHALOSE-PHOSPHATE SYNTHASE [UDP-FORMING] 5"/>
    <property type="match status" value="1"/>
</dbReference>
<name>A0AAD5L5I4_PYTIN</name>
<evidence type="ECO:0000313" key="2">
    <source>
        <dbReference type="Proteomes" id="UP001209570"/>
    </source>
</evidence>
<dbReference type="InterPro" id="IPR001830">
    <property type="entry name" value="Glyco_trans_20"/>
</dbReference>
<comment type="caution">
    <text evidence="1">The sequence shown here is derived from an EMBL/GenBank/DDBJ whole genome shotgun (WGS) entry which is preliminary data.</text>
</comment>
<reference evidence="1" key="1">
    <citation type="submission" date="2021-12" db="EMBL/GenBank/DDBJ databases">
        <title>Prjna785345.</title>
        <authorList>
            <person name="Rujirawat T."/>
            <person name="Krajaejun T."/>
        </authorList>
    </citation>
    <scope>NUCLEOTIDE SEQUENCE</scope>
    <source>
        <strain evidence="1">Pi057C3</strain>
    </source>
</reference>
<dbReference type="AlphaFoldDB" id="A0AAD5L5I4"/>
<dbReference type="GO" id="GO:0004805">
    <property type="term" value="F:trehalose-phosphatase activity"/>
    <property type="evidence" value="ECO:0007669"/>
    <property type="project" value="TreeGrafter"/>
</dbReference>
<evidence type="ECO:0008006" key="3">
    <source>
        <dbReference type="Google" id="ProtNLM"/>
    </source>
</evidence>
<dbReference type="Gene3D" id="3.40.50.2000">
    <property type="entry name" value="Glycogen Phosphorylase B"/>
    <property type="match status" value="1"/>
</dbReference>
<dbReference type="SUPFAM" id="SSF53756">
    <property type="entry name" value="UDP-Glycosyltransferase/glycogen phosphorylase"/>
    <property type="match status" value="1"/>
</dbReference>